<dbReference type="GO" id="GO:0009245">
    <property type="term" value="P:lipid A biosynthetic process"/>
    <property type="evidence" value="ECO:0007669"/>
    <property type="project" value="TreeGrafter"/>
</dbReference>
<name>A0A644UD09_9ZZZZ</name>
<reference evidence="7" key="1">
    <citation type="submission" date="2019-08" db="EMBL/GenBank/DDBJ databases">
        <authorList>
            <person name="Kucharzyk K."/>
            <person name="Murdoch R.W."/>
            <person name="Higgins S."/>
            <person name="Loffler F."/>
        </authorList>
    </citation>
    <scope>NUCLEOTIDE SEQUENCE</scope>
</reference>
<feature type="domain" description="Calcineurin-like phosphoesterase" evidence="6">
    <location>
        <begin position="17"/>
        <end position="217"/>
    </location>
</feature>
<dbReference type="InterPro" id="IPR029052">
    <property type="entry name" value="Metallo-depent_PP-like"/>
</dbReference>
<organism evidence="7">
    <name type="scientific">bioreactor metagenome</name>
    <dbReference type="NCBI Taxonomy" id="1076179"/>
    <lineage>
        <taxon>unclassified sequences</taxon>
        <taxon>metagenomes</taxon>
        <taxon>ecological metagenomes</taxon>
    </lineage>
</organism>
<dbReference type="AlphaFoldDB" id="A0A644UD09"/>
<dbReference type="PANTHER" id="PTHR34990">
    <property type="entry name" value="UDP-2,3-DIACYLGLUCOSAMINE HYDROLASE-RELATED"/>
    <property type="match status" value="1"/>
</dbReference>
<protein>
    <submittedName>
        <fullName evidence="7">UDP-2,3-diacylglucosamine hydrolase</fullName>
        <ecNumber evidence="7">3.6.1.54</ecNumber>
    </submittedName>
</protein>
<keyword evidence="5" id="KW-0464">Manganese</keyword>
<evidence type="ECO:0000256" key="5">
    <source>
        <dbReference type="ARBA" id="ARBA00023211"/>
    </source>
</evidence>
<keyword evidence="1" id="KW-1003">Cell membrane</keyword>
<dbReference type="SUPFAM" id="SSF56300">
    <property type="entry name" value="Metallo-dependent phosphatases"/>
    <property type="match status" value="1"/>
</dbReference>
<keyword evidence="2" id="KW-0997">Cell inner membrane</keyword>
<accession>A0A644UD09</accession>
<evidence type="ECO:0000256" key="3">
    <source>
        <dbReference type="ARBA" id="ARBA00022723"/>
    </source>
</evidence>
<dbReference type="Gene3D" id="3.60.21.10">
    <property type="match status" value="1"/>
</dbReference>
<dbReference type="EMBL" id="VSSQ01000100">
    <property type="protein sequence ID" value="MPL76741.1"/>
    <property type="molecule type" value="Genomic_DNA"/>
</dbReference>
<dbReference type="EC" id="3.6.1.54" evidence="7"/>
<gene>
    <name evidence="7" type="primary">lpxH_6</name>
    <name evidence="7" type="ORF">SDC9_22588</name>
</gene>
<evidence type="ECO:0000259" key="6">
    <source>
        <dbReference type="Pfam" id="PF00149"/>
    </source>
</evidence>
<proteinExistence type="predicted"/>
<dbReference type="CDD" id="cd07398">
    <property type="entry name" value="MPP_YbbF-LpxH"/>
    <property type="match status" value="1"/>
</dbReference>
<comment type="caution">
    <text evidence="7">The sequence shown here is derived from an EMBL/GenBank/DDBJ whole genome shotgun (WGS) entry which is preliminary data.</text>
</comment>
<evidence type="ECO:0000313" key="7">
    <source>
        <dbReference type="EMBL" id="MPL76741.1"/>
    </source>
</evidence>
<dbReference type="InterPro" id="IPR043461">
    <property type="entry name" value="LpxH-like"/>
</dbReference>
<dbReference type="GO" id="GO:0046872">
    <property type="term" value="F:metal ion binding"/>
    <property type="evidence" value="ECO:0007669"/>
    <property type="project" value="UniProtKB-KW"/>
</dbReference>
<keyword evidence="3" id="KW-0479">Metal-binding</keyword>
<evidence type="ECO:0000256" key="4">
    <source>
        <dbReference type="ARBA" id="ARBA00023136"/>
    </source>
</evidence>
<dbReference type="GO" id="GO:0016020">
    <property type="term" value="C:membrane"/>
    <property type="evidence" value="ECO:0007669"/>
    <property type="project" value="GOC"/>
</dbReference>
<sequence length="268" mass="31647">MLFLQSRKKILQEKHYKTIVVSDVHLGTKNSGARQLVRFLKKNSCDTLILNGDIIDGWRLKRSGKWQKKHSRFFRLIINLLDQKKTRIIYIRGNHDDFLDQFIPFTSGKFSIVKDYILESGSMRYYVCHGDIFDLFTSRLGFVAKLGDTVYTFLLWLNRRINRYRIHKGKPYYSFSQAVKHKVKSAVSFISNFENEMCRIARYNMCHGIICGHIHQPANKMIDHIHYMNSGDWVESMTALTEDYQGNWEVYYYIESMPDLSNVVFPEN</sequence>
<evidence type="ECO:0000256" key="2">
    <source>
        <dbReference type="ARBA" id="ARBA00022519"/>
    </source>
</evidence>
<keyword evidence="4" id="KW-0472">Membrane</keyword>
<dbReference type="PANTHER" id="PTHR34990:SF2">
    <property type="entry name" value="BLL8164 PROTEIN"/>
    <property type="match status" value="1"/>
</dbReference>
<dbReference type="GO" id="GO:0008758">
    <property type="term" value="F:UDP-2,3-diacylglucosamine hydrolase activity"/>
    <property type="evidence" value="ECO:0007669"/>
    <property type="project" value="TreeGrafter"/>
</dbReference>
<dbReference type="Pfam" id="PF00149">
    <property type="entry name" value="Metallophos"/>
    <property type="match status" value="1"/>
</dbReference>
<keyword evidence="7" id="KW-0378">Hydrolase</keyword>
<dbReference type="InterPro" id="IPR004843">
    <property type="entry name" value="Calcineurin-like_PHP"/>
</dbReference>
<evidence type="ECO:0000256" key="1">
    <source>
        <dbReference type="ARBA" id="ARBA00022475"/>
    </source>
</evidence>